<evidence type="ECO:0000256" key="2">
    <source>
        <dbReference type="ARBA" id="ARBA00009773"/>
    </source>
</evidence>
<evidence type="ECO:0008006" key="11">
    <source>
        <dbReference type="Google" id="ProtNLM"/>
    </source>
</evidence>
<comment type="similarity">
    <text evidence="2">Belongs to the autoinducer-2 exporter (AI-2E) (TC 2.A.86) family.</text>
</comment>
<evidence type="ECO:0000256" key="4">
    <source>
        <dbReference type="ARBA" id="ARBA00022475"/>
    </source>
</evidence>
<accession>A0A0B3WN28</accession>
<reference evidence="9 10" key="1">
    <citation type="submission" date="2014-12" db="EMBL/GenBank/DDBJ databases">
        <title>Draft genome sequence of Terrisporobacter sp. 08-306576, isolated from the blood culture of a bacteremia patient.</title>
        <authorList>
            <person name="Lund L.C."/>
            <person name="Sydenham T.V."/>
            <person name="Hogh S.V."/>
            <person name="Skov M.N."/>
            <person name="Kemp M."/>
            <person name="Justesen U.S."/>
        </authorList>
    </citation>
    <scope>NUCLEOTIDE SEQUENCE [LARGE SCALE GENOMIC DNA]</scope>
    <source>
        <strain evidence="9 10">08-306576</strain>
    </source>
</reference>
<gene>
    <name evidence="9" type="ORF">QX51_16675</name>
</gene>
<dbReference type="Pfam" id="PF01594">
    <property type="entry name" value="AI-2E_transport"/>
    <property type="match status" value="1"/>
</dbReference>
<dbReference type="InterPro" id="IPR002549">
    <property type="entry name" value="AI-2E-like"/>
</dbReference>
<evidence type="ECO:0000313" key="10">
    <source>
        <dbReference type="Proteomes" id="UP000031189"/>
    </source>
</evidence>
<feature type="transmembrane region" description="Helical" evidence="8">
    <location>
        <begin position="44"/>
        <end position="62"/>
    </location>
</feature>
<keyword evidence="10" id="KW-1185">Reference proteome</keyword>
<feature type="transmembrane region" description="Helical" evidence="8">
    <location>
        <begin position="343"/>
        <end position="360"/>
    </location>
</feature>
<feature type="transmembrane region" description="Helical" evidence="8">
    <location>
        <begin position="242"/>
        <end position="266"/>
    </location>
</feature>
<keyword evidence="4" id="KW-1003">Cell membrane</keyword>
<keyword evidence="7 8" id="KW-0472">Membrane</keyword>
<dbReference type="AlphaFoldDB" id="A0A0B3WN28"/>
<evidence type="ECO:0000256" key="1">
    <source>
        <dbReference type="ARBA" id="ARBA00004651"/>
    </source>
</evidence>
<dbReference type="GO" id="GO:0055085">
    <property type="term" value="P:transmembrane transport"/>
    <property type="evidence" value="ECO:0007669"/>
    <property type="project" value="TreeGrafter"/>
</dbReference>
<feature type="transmembrane region" description="Helical" evidence="8">
    <location>
        <begin position="12"/>
        <end position="32"/>
    </location>
</feature>
<comment type="caution">
    <text evidence="9">The sequence shown here is derived from an EMBL/GenBank/DDBJ whole genome shotgun (WGS) entry which is preliminary data.</text>
</comment>
<keyword evidence="5 8" id="KW-0812">Transmembrane</keyword>
<feature type="transmembrane region" description="Helical" evidence="8">
    <location>
        <begin position="167"/>
        <end position="194"/>
    </location>
</feature>
<dbReference type="RefSeq" id="WP_039681028.1">
    <property type="nucleotide sequence ID" value="NZ_JWHR01000133.1"/>
</dbReference>
<dbReference type="EMBL" id="JWHR01000133">
    <property type="protein sequence ID" value="KHS55950.1"/>
    <property type="molecule type" value="Genomic_DNA"/>
</dbReference>
<dbReference type="PANTHER" id="PTHR21716:SF53">
    <property type="entry name" value="PERMEASE PERM-RELATED"/>
    <property type="match status" value="1"/>
</dbReference>
<protein>
    <recommendedName>
        <fullName evidence="11">Permease</fullName>
    </recommendedName>
</protein>
<evidence type="ECO:0000256" key="5">
    <source>
        <dbReference type="ARBA" id="ARBA00022692"/>
    </source>
</evidence>
<feature type="transmembrane region" description="Helical" evidence="8">
    <location>
        <begin position="278"/>
        <end position="306"/>
    </location>
</feature>
<comment type="subcellular location">
    <subcellularLocation>
        <location evidence="1">Cell membrane</location>
        <topology evidence="1">Multi-pass membrane protein</topology>
    </subcellularLocation>
</comment>
<dbReference type="OrthoDB" id="9793390at2"/>
<evidence type="ECO:0000256" key="3">
    <source>
        <dbReference type="ARBA" id="ARBA00022448"/>
    </source>
</evidence>
<name>A0A0B3WN28_9FIRM</name>
<evidence type="ECO:0000256" key="7">
    <source>
        <dbReference type="ARBA" id="ARBA00023136"/>
    </source>
</evidence>
<evidence type="ECO:0000256" key="8">
    <source>
        <dbReference type="SAM" id="Phobius"/>
    </source>
</evidence>
<evidence type="ECO:0000256" key="6">
    <source>
        <dbReference type="ARBA" id="ARBA00022989"/>
    </source>
</evidence>
<dbReference type="Proteomes" id="UP000031189">
    <property type="component" value="Unassembled WGS sequence"/>
</dbReference>
<sequence>MKKFKEEFIKSVRYIIPICIIFIGILALKNYSHIASFFSSNFTVLNDLLAPFFIGFIIAYMLNQPMKKLEEKFKLKRGISILIIYGVALIILVFAWLFIIPVIKSNIDELVLSIPNGIDQAQNLINNISSHSKFDINNPNIKSQINDFITKVLVPLSTFTASTVSNFIINLMSTIVSYTINIVLGLVISVYLLLSKEKYIKVVSLFFKKILKQHYFKVKEFINILDNNIGIYIMAKAMDSTIYGIICTIVLALVGSKYAIFIGIIAGMTNMIPFFGPILGTVIAVVANLFFSIDKAILVLVVMIVVQQLESAILEPHFVGKQVGVPPILTIFAVTFAGKYTGFLGILLAVPVTGVLLVYFKRYIYNKKEDNLCDTL</sequence>
<keyword evidence="3" id="KW-0813">Transport</keyword>
<dbReference type="PANTHER" id="PTHR21716">
    <property type="entry name" value="TRANSMEMBRANE PROTEIN"/>
    <property type="match status" value="1"/>
</dbReference>
<proteinExistence type="inferred from homology"/>
<dbReference type="GO" id="GO:0005886">
    <property type="term" value="C:plasma membrane"/>
    <property type="evidence" value="ECO:0007669"/>
    <property type="project" value="UniProtKB-SubCell"/>
</dbReference>
<organism evidence="9 10">
    <name type="scientific">Terrisporobacter othiniensis</name>
    <dbReference type="NCBI Taxonomy" id="1577792"/>
    <lineage>
        <taxon>Bacteria</taxon>
        <taxon>Bacillati</taxon>
        <taxon>Bacillota</taxon>
        <taxon>Clostridia</taxon>
        <taxon>Peptostreptococcales</taxon>
        <taxon>Peptostreptococcaceae</taxon>
        <taxon>Terrisporobacter</taxon>
    </lineage>
</organism>
<feature type="transmembrane region" description="Helical" evidence="8">
    <location>
        <begin position="82"/>
        <end position="103"/>
    </location>
</feature>
<evidence type="ECO:0000313" key="9">
    <source>
        <dbReference type="EMBL" id="KHS55950.1"/>
    </source>
</evidence>
<keyword evidence="6 8" id="KW-1133">Transmembrane helix</keyword>